<reference evidence="4 5" key="1">
    <citation type="submission" date="2015-10" db="EMBL/GenBank/DDBJ databases">
        <title>Draft genome sequence of Streptomyces corchorusii DSM 40340, type strain for the species Streptomyces corchorusii.</title>
        <authorList>
            <person name="Ruckert C."/>
            <person name="Winkler A."/>
            <person name="Kalinowski J."/>
            <person name="Kampfer P."/>
            <person name="Glaeser S."/>
        </authorList>
    </citation>
    <scope>NUCLEOTIDE SEQUENCE [LARGE SCALE GENOMIC DNA]</scope>
    <source>
        <strain evidence="4 5">DSM 40340</strain>
    </source>
</reference>
<feature type="region of interest" description="Disordered" evidence="2">
    <location>
        <begin position="1"/>
        <end position="21"/>
    </location>
</feature>
<evidence type="ECO:0000256" key="1">
    <source>
        <dbReference type="SAM" id="Coils"/>
    </source>
</evidence>
<keyword evidence="1" id="KW-0175">Coiled coil</keyword>
<dbReference type="Pfam" id="PF09588">
    <property type="entry name" value="YqaJ"/>
    <property type="match status" value="1"/>
</dbReference>
<keyword evidence="4" id="KW-0255">Endonuclease</keyword>
<evidence type="ECO:0000256" key="2">
    <source>
        <dbReference type="SAM" id="MobiDB-lite"/>
    </source>
</evidence>
<name>A0A101QM80_STRCK</name>
<comment type="caution">
    <text evidence="4">The sequence shown here is derived from an EMBL/GenBank/DDBJ whole genome shotgun (WGS) entry which is preliminary data.</text>
</comment>
<dbReference type="GO" id="GO:0004519">
    <property type="term" value="F:endonuclease activity"/>
    <property type="evidence" value="ECO:0007669"/>
    <property type="project" value="UniProtKB-KW"/>
</dbReference>
<dbReference type="Gene3D" id="3.90.320.10">
    <property type="match status" value="1"/>
</dbReference>
<dbReference type="Proteomes" id="UP000053398">
    <property type="component" value="Unassembled WGS sequence"/>
</dbReference>
<dbReference type="InterPro" id="IPR019080">
    <property type="entry name" value="YqaJ_viral_recombinase"/>
</dbReference>
<dbReference type="SUPFAM" id="SSF52980">
    <property type="entry name" value="Restriction endonuclease-like"/>
    <property type="match status" value="1"/>
</dbReference>
<keyword evidence="4" id="KW-0378">Hydrolase</keyword>
<dbReference type="RefSeq" id="WP_059261671.1">
    <property type="nucleotide sequence ID" value="NZ_KQ948351.1"/>
</dbReference>
<dbReference type="InterPro" id="IPR011335">
    <property type="entry name" value="Restrct_endonuc-II-like"/>
</dbReference>
<protein>
    <submittedName>
        <fullName evidence="4">Endonuclease</fullName>
    </submittedName>
</protein>
<accession>A0A101QM80</accession>
<feature type="domain" description="YqaJ viral recombinase" evidence="3">
    <location>
        <begin position="44"/>
        <end position="181"/>
    </location>
</feature>
<gene>
    <name evidence="4" type="ORF">AQJ11_02740</name>
</gene>
<proteinExistence type="predicted"/>
<keyword evidence="4" id="KW-0540">Nuclease</keyword>
<feature type="coiled-coil region" evidence="1">
    <location>
        <begin position="260"/>
        <end position="287"/>
    </location>
</feature>
<dbReference type="AlphaFoldDB" id="A0A101QM80"/>
<dbReference type="EMBL" id="LMWP01000002">
    <property type="protein sequence ID" value="KUN32461.1"/>
    <property type="molecule type" value="Genomic_DNA"/>
</dbReference>
<keyword evidence="5" id="KW-1185">Reference proteome</keyword>
<dbReference type="InterPro" id="IPR011604">
    <property type="entry name" value="PDDEXK-like_dom_sf"/>
</dbReference>
<evidence type="ECO:0000259" key="3">
    <source>
        <dbReference type="Pfam" id="PF09588"/>
    </source>
</evidence>
<evidence type="ECO:0000313" key="4">
    <source>
        <dbReference type="EMBL" id="KUN32461.1"/>
    </source>
</evidence>
<sequence length="366" mass="41353">MSQQATHPWTPPESTPDDLAYGAPTARLILPAGDLADPEYKARWDKVRRTGIGGSEVAKILGLNKYAGPRHVYEEKHGRPVPMDAQLSEYAEVGQEIEDFIAYMFTRRTGIGAMPTPGTLANVDRPWMRSNVDRYALDPQTNEVVAPIELKNRSAYQLDDWEDGVPDGPALQVHWNLAVGGWEYGWAVALVGGNTLRYHRIERDEELIGLLIDTCGRWFQRHVIEGYPPPADGLDATKDLLGRLWHVKPKDVIEVPRAKAEKLRKRRAALLAQIEELDEQKTQIENEMRLICGDKASIAEVEGKKAWSYVQNGTFAPKRFAEKYPEIAAECRKTVEVLDPDQIKEKYPVEYEACCARVLRVPKKEL</sequence>
<evidence type="ECO:0000313" key="5">
    <source>
        <dbReference type="Proteomes" id="UP000053398"/>
    </source>
</evidence>
<organism evidence="4 5">
    <name type="scientific">Streptomyces corchorusii</name>
    <name type="common">Streptomyces chibaensis</name>
    <dbReference type="NCBI Taxonomy" id="1903"/>
    <lineage>
        <taxon>Bacteria</taxon>
        <taxon>Bacillati</taxon>
        <taxon>Actinomycetota</taxon>
        <taxon>Actinomycetes</taxon>
        <taxon>Kitasatosporales</taxon>
        <taxon>Streptomycetaceae</taxon>
        <taxon>Streptomyces</taxon>
    </lineage>
</organism>